<reference evidence="3 4" key="1">
    <citation type="submission" date="2019-07" db="EMBL/GenBank/DDBJ databases">
        <title>Full genome sequence of Humibacter sp. WJ7-1.</title>
        <authorList>
            <person name="Im W.-T."/>
        </authorList>
    </citation>
    <scope>NUCLEOTIDE SEQUENCE [LARGE SCALE GENOMIC DNA]</scope>
    <source>
        <strain evidence="3 4">WJ7-1</strain>
    </source>
</reference>
<dbReference type="Proteomes" id="UP000320216">
    <property type="component" value="Chromosome"/>
</dbReference>
<keyword evidence="2" id="KW-0812">Transmembrane</keyword>
<accession>A0A5B8M5S2</accession>
<proteinExistence type="predicted"/>
<dbReference type="AlphaFoldDB" id="A0A5B8M5S2"/>
<keyword evidence="2" id="KW-0472">Membrane</keyword>
<evidence type="ECO:0000313" key="3">
    <source>
        <dbReference type="EMBL" id="QDZ15606.1"/>
    </source>
</evidence>
<evidence type="ECO:0000256" key="1">
    <source>
        <dbReference type="SAM" id="MobiDB-lite"/>
    </source>
</evidence>
<dbReference type="EMBL" id="CP042305">
    <property type="protein sequence ID" value="QDZ15606.1"/>
    <property type="molecule type" value="Genomic_DNA"/>
</dbReference>
<organism evidence="3 4">
    <name type="scientific">Humibacter ginsenosidimutans</name>
    <dbReference type="NCBI Taxonomy" id="2599293"/>
    <lineage>
        <taxon>Bacteria</taxon>
        <taxon>Bacillati</taxon>
        <taxon>Actinomycetota</taxon>
        <taxon>Actinomycetes</taxon>
        <taxon>Micrococcales</taxon>
        <taxon>Microbacteriaceae</taxon>
        <taxon>Humibacter</taxon>
    </lineage>
</organism>
<keyword evidence="4" id="KW-1185">Reference proteome</keyword>
<dbReference type="RefSeq" id="WP_146321640.1">
    <property type="nucleotide sequence ID" value="NZ_CP042305.1"/>
</dbReference>
<evidence type="ECO:0000256" key="2">
    <source>
        <dbReference type="SAM" id="Phobius"/>
    </source>
</evidence>
<dbReference type="KEGG" id="huw:FPZ11_13320"/>
<evidence type="ECO:0000313" key="4">
    <source>
        <dbReference type="Proteomes" id="UP000320216"/>
    </source>
</evidence>
<gene>
    <name evidence="3" type="ORF">FPZ11_13320</name>
</gene>
<feature type="region of interest" description="Disordered" evidence="1">
    <location>
        <begin position="1"/>
        <end position="24"/>
    </location>
</feature>
<dbReference type="InterPro" id="IPR022062">
    <property type="entry name" value="DUF3618"/>
</dbReference>
<name>A0A5B8M5S2_9MICO</name>
<dbReference type="Pfam" id="PF12277">
    <property type="entry name" value="DUF3618"/>
    <property type="match status" value="1"/>
</dbReference>
<protein>
    <submittedName>
        <fullName evidence="3">DUF3618 domain-containing protein</fullName>
    </submittedName>
</protein>
<feature type="transmembrane region" description="Helical" evidence="2">
    <location>
        <begin position="60"/>
        <end position="82"/>
    </location>
</feature>
<keyword evidence="2" id="KW-1133">Transmembrane helix</keyword>
<sequence>MTTEPNASAAGKQADQKAKSTDPAADVAAARAELAATLDALQDKLNVPKRIRIASEENPIALVAAAVGVAAAIAGAVWLVVVKLRSK</sequence>